<accession>A0A2N5V2C2</accession>
<gene>
    <name evidence="1" type="ORF">PCASD_09588</name>
</gene>
<evidence type="ECO:0000313" key="2">
    <source>
        <dbReference type="Proteomes" id="UP000235392"/>
    </source>
</evidence>
<protein>
    <submittedName>
        <fullName evidence="1">Uncharacterized protein</fullName>
    </submittedName>
</protein>
<dbReference type="EMBL" id="PGCI01000060">
    <property type="protein sequence ID" value="PLW44141.1"/>
    <property type="molecule type" value="Genomic_DNA"/>
</dbReference>
<dbReference type="Proteomes" id="UP000235392">
    <property type="component" value="Unassembled WGS sequence"/>
</dbReference>
<evidence type="ECO:0000313" key="1">
    <source>
        <dbReference type="EMBL" id="PLW44141.1"/>
    </source>
</evidence>
<proteinExistence type="predicted"/>
<comment type="caution">
    <text evidence="1">The sequence shown here is derived from an EMBL/GenBank/DDBJ whole genome shotgun (WGS) entry which is preliminary data.</text>
</comment>
<reference evidence="1 2" key="1">
    <citation type="submission" date="2017-11" db="EMBL/GenBank/DDBJ databases">
        <title>De novo assembly and phasing of dikaryotic genomes from two isolates of Puccinia coronata f. sp. avenae, the causal agent of oat crown rust.</title>
        <authorList>
            <person name="Miller M.E."/>
            <person name="Zhang Y."/>
            <person name="Omidvar V."/>
            <person name="Sperschneider J."/>
            <person name="Schwessinger B."/>
            <person name="Raley C."/>
            <person name="Palmer J.M."/>
            <person name="Garnica D."/>
            <person name="Upadhyaya N."/>
            <person name="Rathjen J."/>
            <person name="Taylor J.M."/>
            <person name="Park R.F."/>
            <person name="Dodds P.N."/>
            <person name="Hirsch C.D."/>
            <person name="Kianian S.F."/>
            <person name="Figueroa M."/>
        </authorList>
    </citation>
    <scope>NUCLEOTIDE SEQUENCE [LARGE SCALE GENOMIC DNA]</scope>
    <source>
        <strain evidence="1">12SD80</strain>
    </source>
</reference>
<sequence length="65" mass="7101">MLKLTTPGFLTHQILDRRMQFANNFDYLTYLEMALSAKPSGSSAAQPANAWLVPPLHIPTKGAAS</sequence>
<dbReference type="AlphaFoldDB" id="A0A2N5V2C2"/>
<name>A0A2N5V2C2_9BASI</name>
<organism evidence="1 2">
    <name type="scientific">Puccinia coronata f. sp. avenae</name>
    <dbReference type="NCBI Taxonomy" id="200324"/>
    <lineage>
        <taxon>Eukaryota</taxon>
        <taxon>Fungi</taxon>
        <taxon>Dikarya</taxon>
        <taxon>Basidiomycota</taxon>
        <taxon>Pucciniomycotina</taxon>
        <taxon>Pucciniomycetes</taxon>
        <taxon>Pucciniales</taxon>
        <taxon>Pucciniaceae</taxon>
        <taxon>Puccinia</taxon>
    </lineage>
</organism>